<reference evidence="2" key="1">
    <citation type="journal article" date="2019" name="Sci. Rep.">
        <title>Draft genome of Tanacetum cinerariifolium, the natural source of mosquito coil.</title>
        <authorList>
            <person name="Yamashiro T."/>
            <person name="Shiraishi A."/>
            <person name="Satake H."/>
            <person name="Nakayama K."/>
        </authorList>
    </citation>
    <scope>NUCLEOTIDE SEQUENCE</scope>
</reference>
<dbReference type="PANTHER" id="PTHR11439:SF509">
    <property type="entry name" value="RNA-DIRECTED DNA POLYMERASE"/>
    <property type="match status" value="1"/>
</dbReference>
<sequence>MTIYQMDVKTAFQNGELKEEVYQCNLLSSGISFLLAVELSSLAVGISSGSGNSITGSRNALYILFPTDLINLVIPDVSRLRSFDQKKNNTQVQQNLHLWPNQVQVLKMRDLIRTRRVLDTVLFPPPAQVYSLPKKDISWIGLPEFADDTITDYSRPSPSIGSNTSDLQNSNSSISEHGESSDSIMSKPMIKFVKATDSPTVIIMNKVETARKPPVKYAEMYRNTSKSPNVRGNLRLFKENQQFELNLEFQVFPLFVAVAQDKLILLDQRPSDTCLSSKEGFVRVKACSSGVASPTKMYLEALKRVFWYLRGTINWGLWYLKDTTMALTAYAVADHAGCQDTRRSTFRSAQFLGDKLVSWSSKKQKSTATSTTEAEYIAMSECCARIL</sequence>
<gene>
    <name evidence="2" type="ORF">Tci_005111</name>
</gene>
<name>A0A6L2J7Y8_TANCI</name>
<feature type="compositionally biased region" description="Polar residues" evidence="1">
    <location>
        <begin position="153"/>
        <end position="168"/>
    </location>
</feature>
<accession>A0A6L2J7Y8</accession>
<dbReference type="CDD" id="cd09272">
    <property type="entry name" value="RNase_HI_RT_Ty1"/>
    <property type="match status" value="1"/>
</dbReference>
<proteinExistence type="predicted"/>
<dbReference type="PANTHER" id="PTHR11439">
    <property type="entry name" value="GAG-POL-RELATED RETROTRANSPOSON"/>
    <property type="match status" value="1"/>
</dbReference>
<organism evidence="2">
    <name type="scientific">Tanacetum cinerariifolium</name>
    <name type="common">Dalmatian daisy</name>
    <name type="synonym">Chrysanthemum cinerariifolium</name>
    <dbReference type="NCBI Taxonomy" id="118510"/>
    <lineage>
        <taxon>Eukaryota</taxon>
        <taxon>Viridiplantae</taxon>
        <taxon>Streptophyta</taxon>
        <taxon>Embryophyta</taxon>
        <taxon>Tracheophyta</taxon>
        <taxon>Spermatophyta</taxon>
        <taxon>Magnoliopsida</taxon>
        <taxon>eudicotyledons</taxon>
        <taxon>Gunneridae</taxon>
        <taxon>Pentapetalae</taxon>
        <taxon>asterids</taxon>
        <taxon>campanulids</taxon>
        <taxon>Asterales</taxon>
        <taxon>Asteraceae</taxon>
        <taxon>Asteroideae</taxon>
        <taxon>Anthemideae</taxon>
        <taxon>Anthemidinae</taxon>
        <taxon>Tanacetum</taxon>
    </lineage>
</organism>
<protein>
    <submittedName>
        <fullName evidence="2">Uncharacterized mitochondrial protein AtMg00810-like</fullName>
    </submittedName>
</protein>
<comment type="caution">
    <text evidence="2">The sequence shown here is derived from an EMBL/GenBank/DDBJ whole genome shotgun (WGS) entry which is preliminary data.</text>
</comment>
<dbReference type="EMBL" id="BKCJ010000430">
    <property type="protein sequence ID" value="GEU33133.1"/>
    <property type="molecule type" value="Genomic_DNA"/>
</dbReference>
<feature type="region of interest" description="Disordered" evidence="1">
    <location>
        <begin position="153"/>
        <end position="183"/>
    </location>
</feature>
<dbReference type="AlphaFoldDB" id="A0A6L2J7Y8"/>
<evidence type="ECO:0000313" key="2">
    <source>
        <dbReference type="EMBL" id="GEU33133.1"/>
    </source>
</evidence>
<evidence type="ECO:0000256" key="1">
    <source>
        <dbReference type="SAM" id="MobiDB-lite"/>
    </source>
</evidence>